<dbReference type="GO" id="GO:0050311">
    <property type="term" value="F:sulfite reductase (ferredoxin) activity"/>
    <property type="evidence" value="ECO:0007669"/>
    <property type="project" value="UniProtKB-EC"/>
</dbReference>
<evidence type="ECO:0000256" key="13">
    <source>
        <dbReference type="ARBA" id="ARBA00049518"/>
    </source>
</evidence>
<evidence type="ECO:0000256" key="7">
    <source>
        <dbReference type="ARBA" id="ARBA00022617"/>
    </source>
</evidence>
<evidence type="ECO:0000256" key="11">
    <source>
        <dbReference type="ARBA" id="ARBA00023004"/>
    </source>
</evidence>
<dbReference type="EC" id="1.8.7.1" evidence="5"/>
<dbReference type="GO" id="GO:0051539">
    <property type="term" value="F:4 iron, 4 sulfur cluster binding"/>
    <property type="evidence" value="ECO:0007669"/>
    <property type="project" value="UniProtKB-KW"/>
</dbReference>
<accession>A0A5N5W6V6</accession>
<evidence type="ECO:0000256" key="10">
    <source>
        <dbReference type="ARBA" id="ARBA00023002"/>
    </source>
</evidence>
<dbReference type="SUPFAM" id="SSF56014">
    <property type="entry name" value="Nitrite and sulphite reductase 4Fe-4S domain-like"/>
    <property type="match status" value="2"/>
</dbReference>
<keyword evidence="8" id="KW-0479">Metal-binding</keyword>
<evidence type="ECO:0000313" key="18">
    <source>
        <dbReference type="Proteomes" id="UP000327000"/>
    </source>
</evidence>
<dbReference type="InterPro" id="IPR005117">
    <property type="entry name" value="NiRdtase/SiRdtase_haem-b_fer"/>
</dbReference>
<comment type="similarity">
    <text evidence="4">Belongs to the nitrite and sulfite reductase 4Fe-4S domain family.</text>
</comment>
<evidence type="ECO:0000256" key="5">
    <source>
        <dbReference type="ARBA" id="ARBA00012353"/>
    </source>
</evidence>
<dbReference type="AlphaFoldDB" id="A0A5N5W6V6"/>
<evidence type="ECO:0000256" key="12">
    <source>
        <dbReference type="ARBA" id="ARBA00023014"/>
    </source>
</evidence>
<feature type="domain" description="Nitrite/Sulfite reductase ferredoxin-like" evidence="16">
    <location>
        <begin position="352"/>
        <end position="417"/>
    </location>
</feature>
<dbReference type="PROSITE" id="PS00365">
    <property type="entry name" value="NIR_SIR"/>
    <property type="match status" value="1"/>
</dbReference>
<dbReference type="Pfam" id="PF01077">
    <property type="entry name" value="NIR_SIR"/>
    <property type="match status" value="2"/>
</dbReference>
<dbReference type="InterPro" id="IPR036136">
    <property type="entry name" value="Nit/Sulf_reduc_fer-like_dom_sf"/>
</dbReference>
<comment type="function">
    <text evidence="3">Catalyzes the reduction of sulfite to sulfide, a step in the biosynthesis of sulfur-containing amino acids and cofactors.</text>
</comment>
<comment type="cofactor">
    <cofactor evidence="2">
        <name>[4Fe-4S] cluster</name>
        <dbReference type="ChEBI" id="CHEBI:49883"/>
    </cofactor>
</comment>
<dbReference type="RefSeq" id="WP_004949406.1">
    <property type="nucleotide sequence ID" value="NZ_VOKX01000032.1"/>
</dbReference>
<evidence type="ECO:0000259" key="16">
    <source>
        <dbReference type="Pfam" id="PF03460"/>
    </source>
</evidence>
<dbReference type="FunFam" id="3.30.413.10:FF:000009">
    <property type="entry name" value="Sulfite reductase [ferredoxin]"/>
    <property type="match status" value="1"/>
</dbReference>
<feature type="domain" description="Nitrite/sulphite reductase 4Fe-4S" evidence="15">
    <location>
        <begin position="175"/>
        <end position="331"/>
    </location>
</feature>
<comment type="cofactor">
    <cofactor evidence="1">
        <name>siroheme</name>
        <dbReference type="ChEBI" id="CHEBI:60052"/>
    </cofactor>
</comment>
<evidence type="ECO:0000256" key="6">
    <source>
        <dbReference type="ARBA" id="ARBA00022485"/>
    </source>
</evidence>
<keyword evidence="12" id="KW-0411">Iron-sulfur</keyword>
<dbReference type="PRINTS" id="PR00397">
    <property type="entry name" value="SIROHAEM"/>
</dbReference>
<dbReference type="InterPro" id="IPR006066">
    <property type="entry name" value="NO2/SO3_Rdtase_FeS/sirohaem_BS"/>
</dbReference>
<dbReference type="GO" id="GO:0020037">
    <property type="term" value="F:heme binding"/>
    <property type="evidence" value="ECO:0007669"/>
    <property type="project" value="InterPro"/>
</dbReference>
<evidence type="ECO:0000256" key="9">
    <source>
        <dbReference type="ARBA" id="ARBA00022784"/>
    </source>
</evidence>
<evidence type="ECO:0000256" key="8">
    <source>
        <dbReference type="ARBA" id="ARBA00022723"/>
    </source>
</evidence>
<keyword evidence="11" id="KW-0408">Iron</keyword>
<evidence type="ECO:0000259" key="15">
    <source>
        <dbReference type="Pfam" id="PF01077"/>
    </source>
</evidence>
<dbReference type="Gene3D" id="3.30.413.10">
    <property type="entry name" value="Sulfite Reductase Hemoprotein, domain 1"/>
    <property type="match status" value="2"/>
</dbReference>
<dbReference type="EMBL" id="VOKX01000032">
    <property type="protein sequence ID" value="KAB7843629.1"/>
    <property type="molecule type" value="Genomic_DNA"/>
</dbReference>
<dbReference type="FunFam" id="3.30.413.10:FF:000013">
    <property type="entry name" value="Sulfite reductase [ferredoxin]"/>
    <property type="match status" value="1"/>
</dbReference>
<dbReference type="FunFam" id="3.90.480.20:FF:000002">
    <property type="entry name" value="Sulfite reductase"/>
    <property type="match status" value="1"/>
</dbReference>
<dbReference type="OrthoDB" id="3189055at2"/>
<evidence type="ECO:0000313" key="17">
    <source>
        <dbReference type="EMBL" id="KAB7843629.1"/>
    </source>
</evidence>
<protein>
    <recommendedName>
        <fullName evidence="5">assimilatory sulfite reductase (ferredoxin)</fullName>
        <ecNumber evidence="5">1.8.7.1</ecNumber>
    </recommendedName>
</protein>
<keyword evidence="6" id="KW-0004">4Fe-4S</keyword>
<keyword evidence="18" id="KW-1185">Reference proteome</keyword>
<evidence type="ECO:0000256" key="2">
    <source>
        <dbReference type="ARBA" id="ARBA00001966"/>
    </source>
</evidence>
<dbReference type="GO" id="GO:0046872">
    <property type="term" value="F:metal ion binding"/>
    <property type="evidence" value="ECO:0007669"/>
    <property type="project" value="UniProtKB-KW"/>
</dbReference>
<dbReference type="Pfam" id="PF03460">
    <property type="entry name" value="NIR_SIR_ferr"/>
    <property type="match status" value="2"/>
</dbReference>
<dbReference type="Proteomes" id="UP000327000">
    <property type="component" value="Unassembled WGS sequence"/>
</dbReference>
<gene>
    <name evidence="17" type="ORF">FRZ00_16805</name>
</gene>
<reference evidence="17 18" key="1">
    <citation type="journal article" date="2019" name="Microb. Cell Fact.">
        <title>Exploring novel herbicidin analogues by transcriptional regulator overexpression and MS/MS molecular networking.</title>
        <authorList>
            <person name="Shi Y."/>
            <person name="Gu R."/>
            <person name="Li Y."/>
            <person name="Wang X."/>
            <person name="Ren W."/>
            <person name="Li X."/>
            <person name="Wang L."/>
            <person name="Xie Y."/>
            <person name="Hong B."/>
        </authorList>
    </citation>
    <scope>NUCLEOTIDE SEQUENCE [LARGE SCALE GENOMIC DNA]</scope>
    <source>
        <strain evidence="17 18">US-43</strain>
    </source>
</reference>
<proteinExistence type="inferred from homology"/>
<evidence type="ECO:0000256" key="1">
    <source>
        <dbReference type="ARBA" id="ARBA00001929"/>
    </source>
</evidence>
<dbReference type="SUPFAM" id="SSF55124">
    <property type="entry name" value="Nitrite/Sulfite reductase N-terminal domain-like"/>
    <property type="match status" value="2"/>
</dbReference>
<feature type="domain" description="Nitrite/sulphite reductase 4Fe-4S" evidence="15">
    <location>
        <begin position="428"/>
        <end position="567"/>
    </location>
</feature>
<dbReference type="PANTHER" id="PTHR32439">
    <property type="entry name" value="FERREDOXIN--NITRITE REDUCTASE, CHLOROPLASTIC"/>
    <property type="match status" value="1"/>
</dbReference>
<feature type="compositionally biased region" description="Low complexity" evidence="14">
    <location>
        <begin position="1"/>
        <end position="15"/>
    </location>
</feature>
<feature type="domain" description="Nitrite/Sulfite reductase ferredoxin-like" evidence="16">
    <location>
        <begin position="104"/>
        <end position="167"/>
    </location>
</feature>
<dbReference type="InterPro" id="IPR006067">
    <property type="entry name" value="NO2/SO3_Rdtase_4Fe4S_dom"/>
</dbReference>
<organism evidence="17 18">
    <name type="scientific">Streptomyces mobaraensis</name>
    <name type="common">Streptoverticillium mobaraense</name>
    <dbReference type="NCBI Taxonomy" id="35621"/>
    <lineage>
        <taxon>Bacteria</taxon>
        <taxon>Bacillati</taxon>
        <taxon>Actinomycetota</taxon>
        <taxon>Actinomycetes</taxon>
        <taxon>Kitasatosporales</taxon>
        <taxon>Streptomycetaceae</taxon>
        <taxon>Streptomyces</taxon>
    </lineage>
</organism>
<sequence>MAATAQPPAAAAPATPRRKAGRHRGEGQWAVGHFTPLNANEQVKKDDDGLNVRTRIETIYAKAGFASIDPADLRGRMRWWGLYTQRRPGIDGGKTAVLAPEELDDEYFMLRVRIDGGRLTTAQLRVIGEVSQEFARGTADITDRQNIQYHWIRIEDVPEIWRRLEAVGLSTTEACGDTPRVVLGSPVAGIAEDEIVDGTPAIEEIQRRFIGNKDFSNLPRKFKTAISGSPLLDVVHEINDVAFVGVRHPEHGPGFDLWVGGGLSTNPKIGVRLGAWVPLEDVPDVFGGVIGIFRDYGYRRLRNRARLKFLVADWGPERFREVLEREYLGRPLLDGPAPERPAERWRDHVGVHRQRDGRYYVGFAPRVGRVDGSTLTKIAELAEAHGSGRLRTTAEQKMIVLDVPEDRVASLTAGLEALDLRVAPSPFRRGTMACTGIEFCKLAIVETKARGASLIDELERRLPEFDEPLTINLNGCPNACARIQVADIGLKGQLVTDARGRQAEGYQVHLGGALGLEAGFGRKVRGLKVTADELPDYIERVLRRYLAGRADGERFAAWAARAGEEELS</sequence>
<dbReference type="InterPro" id="IPR051329">
    <property type="entry name" value="NIR_SIR_4Fe-4S"/>
</dbReference>
<evidence type="ECO:0000256" key="3">
    <source>
        <dbReference type="ARBA" id="ARBA00003247"/>
    </source>
</evidence>
<evidence type="ECO:0000256" key="14">
    <source>
        <dbReference type="SAM" id="MobiDB-lite"/>
    </source>
</evidence>
<evidence type="ECO:0000256" key="4">
    <source>
        <dbReference type="ARBA" id="ARBA00010429"/>
    </source>
</evidence>
<dbReference type="Gene3D" id="3.90.480.20">
    <property type="match status" value="1"/>
</dbReference>
<feature type="region of interest" description="Disordered" evidence="14">
    <location>
        <begin position="1"/>
        <end position="25"/>
    </location>
</feature>
<keyword evidence="9" id="KW-0883">Thioether bond</keyword>
<name>A0A5N5W6V6_STRMB</name>
<comment type="catalytic activity">
    <reaction evidence="13">
        <text>hydrogen sulfide + 6 oxidized [2Fe-2S]-[ferredoxin] + 3 H2O = sulfite + 6 reduced [2Fe-2S]-[ferredoxin] + 7 H(+)</text>
        <dbReference type="Rhea" id="RHEA:23132"/>
        <dbReference type="Rhea" id="RHEA-COMP:10000"/>
        <dbReference type="Rhea" id="RHEA-COMP:10001"/>
        <dbReference type="ChEBI" id="CHEBI:15377"/>
        <dbReference type="ChEBI" id="CHEBI:15378"/>
        <dbReference type="ChEBI" id="CHEBI:17359"/>
        <dbReference type="ChEBI" id="CHEBI:29919"/>
        <dbReference type="ChEBI" id="CHEBI:33737"/>
        <dbReference type="ChEBI" id="CHEBI:33738"/>
        <dbReference type="EC" id="1.8.7.1"/>
    </reaction>
</comment>
<keyword evidence="10" id="KW-0560">Oxidoreductase</keyword>
<dbReference type="PANTHER" id="PTHR32439:SF0">
    <property type="entry name" value="FERREDOXIN--NITRITE REDUCTASE, CHLOROPLASTIC"/>
    <property type="match status" value="1"/>
</dbReference>
<comment type="caution">
    <text evidence="17">The sequence shown here is derived from an EMBL/GenBank/DDBJ whole genome shotgun (WGS) entry which is preliminary data.</text>
</comment>
<keyword evidence="7" id="KW-0349">Heme</keyword>
<dbReference type="InterPro" id="IPR045854">
    <property type="entry name" value="NO2/SO3_Rdtase_4Fe4S_sf"/>
</dbReference>